<dbReference type="Proteomes" id="UP000515124">
    <property type="component" value="Unplaced"/>
</dbReference>
<evidence type="ECO:0000313" key="5">
    <source>
        <dbReference type="RefSeq" id="XP_021801465.1"/>
    </source>
</evidence>
<proteinExistence type="predicted"/>
<dbReference type="PROSITE" id="PS50011">
    <property type="entry name" value="PROTEIN_KINASE_DOM"/>
    <property type="match status" value="1"/>
</dbReference>
<feature type="domain" description="Protein kinase" evidence="3">
    <location>
        <begin position="1"/>
        <end position="172"/>
    </location>
</feature>
<dbReference type="AlphaFoldDB" id="A0A6P5R992"/>
<evidence type="ECO:0000256" key="1">
    <source>
        <dbReference type="ARBA" id="ARBA00022741"/>
    </source>
</evidence>
<dbReference type="KEGG" id="pavi:110745650"/>
<dbReference type="InterPro" id="IPR011009">
    <property type="entry name" value="Kinase-like_dom_sf"/>
</dbReference>
<accession>A0A6P5R992</accession>
<keyword evidence="1" id="KW-0547">Nucleotide-binding</keyword>
<name>A0A6P5R992_PRUAV</name>
<evidence type="ECO:0000256" key="2">
    <source>
        <dbReference type="ARBA" id="ARBA00022840"/>
    </source>
</evidence>
<dbReference type="SUPFAM" id="SSF56112">
    <property type="entry name" value="Protein kinase-like (PK-like)"/>
    <property type="match status" value="1"/>
</dbReference>
<dbReference type="InterPro" id="IPR045274">
    <property type="entry name" value="WAK-like"/>
</dbReference>
<evidence type="ECO:0000313" key="4">
    <source>
        <dbReference type="Proteomes" id="UP000515124"/>
    </source>
</evidence>
<dbReference type="GO" id="GO:0004674">
    <property type="term" value="F:protein serine/threonine kinase activity"/>
    <property type="evidence" value="ECO:0007669"/>
    <property type="project" value="TreeGrafter"/>
</dbReference>
<reference evidence="5" key="1">
    <citation type="submission" date="2025-08" db="UniProtKB">
        <authorList>
            <consortium name="RefSeq"/>
        </authorList>
    </citation>
    <scope>IDENTIFICATION</scope>
</reference>
<gene>
    <name evidence="5" type="primary">LOC110745650</name>
</gene>
<dbReference type="Gene3D" id="1.10.510.10">
    <property type="entry name" value="Transferase(Phosphotransferase) domain 1"/>
    <property type="match status" value="1"/>
</dbReference>
<organism evidence="4 5">
    <name type="scientific">Prunus avium</name>
    <name type="common">Cherry</name>
    <name type="synonym">Cerasus avium</name>
    <dbReference type="NCBI Taxonomy" id="42229"/>
    <lineage>
        <taxon>Eukaryota</taxon>
        <taxon>Viridiplantae</taxon>
        <taxon>Streptophyta</taxon>
        <taxon>Embryophyta</taxon>
        <taxon>Tracheophyta</taxon>
        <taxon>Spermatophyta</taxon>
        <taxon>Magnoliopsida</taxon>
        <taxon>eudicotyledons</taxon>
        <taxon>Gunneridae</taxon>
        <taxon>Pentapetalae</taxon>
        <taxon>rosids</taxon>
        <taxon>fabids</taxon>
        <taxon>Rosales</taxon>
        <taxon>Rosaceae</taxon>
        <taxon>Amygdaloideae</taxon>
        <taxon>Amygdaleae</taxon>
        <taxon>Prunus</taxon>
    </lineage>
</organism>
<dbReference type="PANTHER" id="PTHR27005">
    <property type="entry name" value="WALL-ASSOCIATED RECEPTOR KINASE-LIKE 21"/>
    <property type="match status" value="1"/>
</dbReference>
<dbReference type="GeneID" id="110745650"/>
<dbReference type="InterPro" id="IPR000719">
    <property type="entry name" value="Prot_kinase_dom"/>
</dbReference>
<keyword evidence="4" id="KW-1185">Reference proteome</keyword>
<dbReference type="GO" id="GO:0005524">
    <property type="term" value="F:ATP binding"/>
    <property type="evidence" value="ECO:0007669"/>
    <property type="project" value="UniProtKB-KW"/>
</dbReference>
<sequence>MKIAAEIAAALAYMHSSSTSNSPIIHLNVNSKRILLDENYTARLAYFRNARILHGKTHVEGTVRGLSGYLDPESTNTLSEKNDIYSFGVVLVELVTSQKAFCEERHEADKHLASFFLRSVEESRLDQILDGEIIKGENLGTAKKVAGLAKRCLGSRNERPSMKEVATKLEVLRFMEWHYSAATGMAKLNFSQSPKKTDNLLGSPSQAQVLEVRRGFDEFFGSCGIVTAAELYDSSAGAYHSGMLNQIQISVEADN</sequence>
<protein>
    <submittedName>
        <fullName evidence="5">Wall-associated receptor kinase 1-like</fullName>
    </submittedName>
</protein>
<dbReference type="PANTHER" id="PTHR27005:SF468">
    <property type="entry name" value="OS01G0310500 PROTEIN"/>
    <property type="match status" value="1"/>
</dbReference>
<dbReference type="GO" id="GO:0005886">
    <property type="term" value="C:plasma membrane"/>
    <property type="evidence" value="ECO:0007669"/>
    <property type="project" value="TreeGrafter"/>
</dbReference>
<dbReference type="RefSeq" id="XP_021801465.1">
    <property type="nucleotide sequence ID" value="XM_021945773.1"/>
</dbReference>
<evidence type="ECO:0000259" key="3">
    <source>
        <dbReference type="PROSITE" id="PS50011"/>
    </source>
</evidence>
<dbReference type="GO" id="GO:0007166">
    <property type="term" value="P:cell surface receptor signaling pathway"/>
    <property type="evidence" value="ECO:0007669"/>
    <property type="project" value="InterPro"/>
</dbReference>
<keyword evidence="2" id="KW-0067">ATP-binding</keyword>
<dbReference type="Pfam" id="PF00069">
    <property type="entry name" value="Pkinase"/>
    <property type="match status" value="1"/>
</dbReference>